<dbReference type="Proteomes" id="UP000238217">
    <property type="component" value="Unassembled WGS sequence"/>
</dbReference>
<organism evidence="2 3">
    <name type="scientific">Nesterenkonia sandarakina</name>
    <dbReference type="NCBI Taxonomy" id="272918"/>
    <lineage>
        <taxon>Bacteria</taxon>
        <taxon>Bacillati</taxon>
        <taxon>Actinomycetota</taxon>
        <taxon>Actinomycetes</taxon>
        <taxon>Micrococcales</taxon>
        <taxon>Micrococcaceae</taxon>
        <taxon>Nesterenkonia</taxon>
    </lineage>
</organism>
<dbReference type="InterPro" id="IPR036890">
    <property type="entry name" value="HATPase_C_sf"/>
</dbReference>
<dbReference type="EMBL" id="PVTY01000026">
    <property type="protein sequence ID" value="PRZ12007.1"/>
    <property type="molecule type" value="Genomic_DNA"/>
</dbReference>
<dbReference type="Gene3D" id="3.30.565.10">
    <property type="entry name" value="Histidine kinase-like ATPase, C-terminal domain"/>
    <property type="match status" value="1"/>
</dbReference>
<evidence type="ECO:0000313" key="2">
    <source>
        <dbReference type="EMBL" id="PRZ12007.1"/>
    </source>
</evidence>
<comment type="caution">
    <text evidence="2">The sequence shown here is derived from an EMBL/GenBank/DDBJ whole genome shotgun (WGS) entry which is preliminary data.</text>
</comment>
<dbReference type="RefSeq" id="WP_106124040.1">
    <property type="nucleotide sequence ID" value="NZ_PVTY01000026.1"/>
</dbReference>
<name>A0A2T0YB96_9MICC</name>
<dbReference type="Pfam" id="PF13581">
    <property type="entry name" value="HATPase_c_2"/>
    <property type="match status" value="1"/>
</dbReference>
<dbReference type="OrthoDB" id="159434at2"/>
<sequence>MSGNRSRASLAGAAEIGFVEQVLDTVEDLCNATQNLSDEDRLFFSLAVSEIATNIVTHCDQDAGVTVRADLVVDQDSLRAQFHDDAKPADVPLGDAGMPEEMAESGRGMAIATMALDQLSHEISDGNFWTLVRNRRPAE</sequence>
<protein>
    <submittedName>
        <fullName evidence="2">Serine/threonine-protein kinase RsbW</fullName>
    </submittedName>
</protein>
<keyword evidence="2" id="KW-0418">Kinase</keyword>
<evidence type="ECO:0000313" key="3">
    <source>
        <dbReference type="Proteomes" id="UP000238217"/>
    </source>
</evidence>
<keyword evidence="3" id="KW-1185">Reference proteome</keyword>
<dbReference type="CDD" id="cd16936">
    <property type="entry name" value="HATPase_RsbW-like"/>
    <property type="match status" value="1"/>
</dbReference>
<dbReference type="GO" id="GO:0016301">
    <property type="term" value="F:kinase activity"/>
    <property type="evidence" value="ECO:0007669"/>
    <property type="project" value="UniProtKB-KW"/>
</dbReference>
<keyword evidence="2" id="KW-0808">Transferase</keyword>
<dbReference type="InterPro" id="IPR003594">
    <property type="entry name" value="HATPase_dom"/>
</dbReference>
<proteinExistence type="predicted"/>
<dbReference type="AlphaFoldDB" id="A0A2T0YB96"/>
<gene>
    <name evidence="2" type="ORF">BCL67_1269</name>
</gene>
<evidence type="ECO:0000259" key="1">
    <source>
        <dbReference type="Pfam" id="PF13581"/>
    </source>
</evidence>
<reference evidence="2 3" key="1">
    <citation type="submission" date="2018-03" db="EMBL/GenBank/DDBJ databases">
        <title>Comparative analysis of microorganisms from saline springs in Andes Mountain Range, Colombia.</title>
        <authorList>
            <person name="Rubin E."/>
        </authorList>
    </citation>
    <scope>NUCLEOTIDE SEQUENCE [LARGE SCALE GENOMIC DNA]</scope>
    <source>
        <strain evidence="2 3">CG 35</strain>
    </source>
</reference>
<feature type="domain" description="Histidine kinase/HSP90-like ATPase" evidence="1">
    <location>
        <begin position="19"/>
        <end position="121"/>
    </location>
</feature>
<accession>A0A2T0YB96</accession>